<keyword evidence="1" id="KW-0812">Transmembrane</keyword>
<dbReference type="AlphaFoldDB" id="A0A1I6UR58"/>
<evidence type="ECO:0000313" key="2">
    <source>
        <dbReference type="EMBL" id="SFT03962.1"/>
    </source>
</evidence>
<sequence length="124" mass="14325">MSFLKRFGFYLIGLSLGIVFLAFFFKEKRTEFCYLPNCRVLKDIRSKELIFSDDIKKLMNDQTISKAYFDTLLVEGNVLFNKSDTKAKPCKTYIIEGIIKEQLAEVTIKNCKNGVEISALKFVE</sequence>
<keyword evidence="1" id="KW-1133">Transmembrane helix</keyword>
<evidence type="ECO:0000256" key="1">
    <source>
        <dbReference type="SAM" id="Phobius"/>
    </source>
</evidence>
<dbReference type="RefSeq" id="WP_074979399.1">
    <property type="nucleotide sequence ID" value="NZ_FPAG01000007.1"/>
</dbReference>
<proteinExistence type="predicted"/>
<protein>
    <recommendedName>
        <fullName evidence="4">DUF4258 domain-containing protein</fullName>
    </recommendedName>
</protein>
<gene>
    <name evidence="2" type="ORF">SAMN04487906_2662</name>
</gene>
<dbReference type="Proteomes" id="UP000183209">
    <property type="component" value="Unassembled WGS sequence"/>
</dbReference>
<dbReference type="EMBL" id="FPAG01000007">
    <property type="protein sequence ID" value="SFT03962.1"/>
    <property type="molecule type" value="Genomic_DNA"/>
</dbReference>
<accession>A0A1I6UR58</accession>
<feature type="transmembrane region" description="Helical" evidence="1">
    <location>
        <begin position="7"/>
        <end position="25"/>
    </location>
</feature>
<name>A0A1I6UR58_9FLAO</name>
<evidence type="ECO:0000313" key="3">
    <source>
        <dbReference type="Proteomes" id="UP000183209"/>
    </source>
</evidence>
<dbReference type="OrthoDB" id="1466970at2"/>
<organism evidence="2 3">
    <name type="scientific">Zhouia amylolytica</name>
    <dbReference type="NCBI Taxonomy" id="376730"/>
    <lineage>
        <taxon>Bacteria</taxon>
        <taxon>Pseudomonadati</taxon>
        <taxon>Bacteroidota</taxon>
        <taxon>Flavobacteriia</taxon>
        <taxon>Flavobacteriales</taxon>
        <taxon>Flavobacteriaceae</taxon>
        <taxon>Zhouia</taxon>
    </lineage>
</organism>
<reference evidence="2 3" key="1">
    <citation type="submission" date="2016-10" db="EMBL/GenBank/DDBJ databases">
        <authorList>
            <person name="de Groot N.N."/>
        </authorList>
    </citation>
    <scope>NUCLEOTIDE SEQUENCE [LARGE SCALE GENOMIC DNA]</scope>
    <source>
        <strain evidence="2 3">CGMCC 1.6114</strain>
    </source>
</reference>
<evidence type="ECO:0008006" key="4">
    <source>
        <dbReference type="Google" id="ProtNLM"/>
    </source>
</evidence>
<keyword evidence="1" id="KW-0472">Membrane</keyword>